<comment type="similarity">
    <text evidence="5">Belongs to the SAT4 family.</text>
</comment>
<keyword evidence="4 6" id="KW-0472">Membrane</keyword>
<evidence type="ECO:0000313" key="9">
    <source>
        <dbReference type="Proteomes" id="UP000664203"/>
    </source>
</evidence>
<evidence type="ECO:0000259" key="7">
    <source>
        <dbReference type="Pfam" id="PF20684"/>
    </source>
</evidence>
<evidence type="ECO:0000313" key="8">
    <source>
        <dbReference type="EMBL" id="CAF9934794.1"/>
    </source>
</evidence>
<organism evidence="8 9">
    <name type="scientific">Alectoria fallacina</name>
    <dbReference type="NCBI Taxonomy" id="1903189"/>
    <lineage>
        <taxon>Eukaryota</taxon>
        <taxon>Fungi</taxon>
        <taxon>Dikarya</taxon>
        <taxon>Ascomycota</taxon>
        <taxon>Pezizomycotina</taxon>
        <taxon>Lecanoromycetes</taxon>
        <taxon>OSLEUM clade</taxon>
        <taxon>Lecanoromycetidae</taxon>
        <taxon>Lecanorales</taxon>
        <taxon>Lecanorineae</taxon>
        <taxon>Parmeliaceae</taxon>
        <taxon>Alectoria</taxon>
    </lineage>
</organism>
<dbReference type="Pfam" id="PF20684">
    <property type="entry name" value="Fung_rhodopsin"/>
    <property type="match status" value="1"/>
</dbReference>
<evidence type="ECO:0000256" key="4">
    <source>
        <dbReference type="ARBA" id="ARBA00023136"/>
    </source>
</evidence>
<dbReference type="Proteomes" id="UP000664203">
    <property type="component" value="Unassembled WGS sequence"/>
</dbReference>
<comment type="caution">
    <text evidence="8">The sequence shown here is derived from an EMBL/GenBank/DDBJ whole genome shotgun (WGS) entry which is preliminary data.</text>
</comment>
<keyword evidence="9" id="KW-1185">Reference proteome</keyword>
<evidence type="ECO:0000256" key="5">
    <source>
        <dbReference type="ARBA" id="ARBA00038359"/>
    </source>
</evidence>
<accession>A0A8H3IZB7</accession>
<dbReference type="OrthoDB" id="5329176at2759"/>
<feature type="transmembrane region" description="Helical" evidence="6">
    <location>
        <begin position="59"/>
        <end position="81"/>
    </location>
</feature>
<dbReference type="PANTHER" id="PTHR33048:SF57">
    <property type="entry name" value="INTEGRAL MEMBRANE PROTEIN-RELATED"/>
    <property type="match status" value="1"/>
</dbReference>
<dbReference type="EMBL" id="CAJPDR010000388">
    <property type="protein sequence ID" value="CAF9934794.1"/>
    <property type="molecule type" value="Genomic_DNA"/>
</dbReference>
<feature type="domain" description="Rhodopsin" evidence="7">
    <location>
        <begin position="19"/>
        <end position="201"/>
    </location>
</feature>
<proteinExistence type="inferred from homology"/>
<evidence type="ECO:0000256" key="3">
    <source>
        <dbReference type="ARBA" id="ARBA00022989"/>
    </source>
</evidence>
<dbReference type="GO" id="GO:0016020">
    <property type="term" value="C:membrane"/>
    <property type="evidence" value="ECO:0007669"/>
    <property type="project" value="UniProtKB-SubCell"/>
</dbReference>
<reference evidence="8" key="1">
    <citation type="submission" date="2021-03" db="EMBL/GenBank/DDBJ databases">
        <authorList>
            <person name="Tagirdzhanova G."/>
        </authorList>
    </citation>
    <scope>NUCLEOTIDE SEQUENCE</scope>
</reference>
<comment type="subcellular location">
    <subcellularLocation>
        <location evidence="1">Membrane</location>
        <topology evidence="1">Multi-pass membrane protein</topology>
    </subcellularLocation>
</comment>
<evidence type="ECO:0000256" key="1">
    <source>
        <dbReference type="ARBA" id="ARBA00004141"/>
    </source>
</evidence>
<feature type="transmembrane region" description="Helical" evidence="6">
    <location>
        <begin position="140"/>
        <end position="158"/>
    </location>
</feature>
<dbReference type="AlphaFoldDB" id="A0A8H3IZB7"/>
<feature type="transmembrane region" description="Helical" evidence="6">
    <location>
        <begin position="178"/>
        <end position="200"/>
    </location>
</feature>
<sequence>MFSHALSLKFQAFDVDLREMIEKFNFLTPLLWVTAVTLIRFSVILLYMRIFVTRSFRLACYAILVLNITFFIATFLSNVLFDLPVGCQWNPTAECSSALDAKSVDLSIAIFNLLLDVTVVILPMPVLWGLQMAVGRKTTLSGMFGLGFTICAITAYRVQITATIGSLDSIDHITINTLLLVFEAILGVITACLPVLKPVFDKVRDSMKRYDDNKGISKVLMSGSSSISMRMSQICKSRPEKRAERKRLDSTISMEDLRRSESGIQSTPKMERVLGMPTFEMNVQREVNVKSESNSIED</sequence>
<dbReference type="InterPro" id="IPR049326">
    <property type="entry name" value="Rhodopsin_dom_fungi"/>
</dbReference>
<keyword evidence="2 6" id="KW-0812">Transmembrane</keyword>
<protein>
    <recommendedName>
        <fullName evidence="7">Rhodopsin domain-containing protein</fullName>
    </recommendedName>
</protein>
<dbReference type="PANTHER" id="PTHR33048">
    <property type="entry name" value="PTH11-LIKE INTEGRAL MEMBRANE PROTEIN (AFU_ORTHOLOGUE AFUA_5G11245)"/>
    <property type="match status" value="1"/>
</dbReference>
<dbReference type="InterPro" id="IPR052337">
    <property type="entry name" value="SAT4-like"/>
</dbReference>
<keyword evidence="3 6" id="KW-1133">Transmembrane helix</keyword>
<name>A0A8H3IZB7_9LECA</name>
<feature type="transmembrane region" description="Helical" evidence="6">
    <location>
        <begin position="26"/>
        <end position="47"/>
    </location>
</feature>
<evidence type="ECO:0000256" key="2">
    <source>
        <dbReference type="ARBA" id="ARBA00022692"/>
    </source>
</evidence>
<gene>
    <name evidence="8" type="ORF">ALECFALPRED_006093</name>
</gene>
<feature type="transmembrane region" description="Helical" evidence="6">
    <location>
        <begin position="106"/>
        <end position="128"/>
    </location>
</feature>
<evidence type="ECO:0000256" key="6">
    <source>
        <dbReference type="SAM" id="Phobius"/>
    </source>
</evidence>